<dbReference type="InterPro" id="IPR036291">
    <property type="entry name" value="NAD(P)-bd_dom_sf"/>
</dbReference>
<dbReference type="InterPro" id="IPR044516">
    <property type="entry name" value="UXS-like"/>
</dbReference>
<dbReference type="GO" id="GO:0005737">
    <property type="term" value="C:cytoplasm"/>
    <property type="evidence" value="ECO:0007669"/>
    <property type="project" value="TreeGrafter"/>
</dbReference>
<keyword evidence="2" id="KW-0210">Decarboxylase</keyword>
<evidence type="ECO:0000313" key="5">
    <source>
        <dbReference type="EMBL" id="JAC60765.1"/>
    </source>
</evidence>
<evidence type="ECO:0000256" key="3">
    <source>
        <dbReference type="ARBA" id="ARBA00023027"/>
    </source>
</evidence>
<sequence length="140" mass="15826">MWHAMEPAHSGPQWTVTVETHEMAWDECVPVLPGRTHRLSHVCWCRSLSDNEVVGPINLGNPGEFTMLELAKLVQEIVNPKADIVFMENTSDDPNRRQPDITKAKTLLGWEPVVPLREGLAMMVDDFRTRLTRLGDKVVA</sequence>
<keyword evidence="3" id="KW-0520">NAD</keyword>
<protein>
    <submittedName>
        <fullName evidence="5">Udp-glucuronic acid decarboxylase 1-like</fullName>
    </submittedName>
</protein>
<evidence type="ECO:0000256" key="2">
    <source>
        <dbReference type="ARBA" id="ARBA00022793"/>
    </source>
</evidence>
<dbReference type="GO" id="GO:0048040">
    <property type="term" value="F:UDP-glucuronate decarboxylase activity"/>
    <property type="evidence" value="ECO:0007669"/>
    <property type="project" value="TreeGrafter"/>
</dbReference>
<proteinExistence type="predicted"/>
<dbReference type="PANTHER" id="PTHR43078:SF6">
    <property type="entry name" value="UDP-GLUCURONIC ACID DECARBOXYLASE 1"/>
    <property type="match status" value="1"/>
</dbReference>
<dbReference type="SUPFAM" id="SSF51735">
    <property type="entry name" value="NAD(P)-binding Rossmann-fold domains"/>
    <property type="match status" value="1"/>
</dbReference>
<accession>A0A061QQN8</accession>
<keyword evidence="4" id="KW-0456">Lyase</keyword>
<dbReference type="AlphaFoldDB" id="A0A061QQN8"/>
<organism evidence="5">
    <name type="scientific">Tetraselmis sp. GSL018</name>
    <dbReference type="NCBI Taxonomy" id="582737"/>
    <lineage>
        <taxon>Eukaryota</taxon>
        <taxon>Viridiplantae</taxon>
        <taxon>Chlorophyta</taxon>
        <taxon>core chlorophytes</taxon>
        <taxon>Chlorodendrophyceae</taxon>
        <taxon>Chlorodendrales</taxon>
        <taxon>Chlorodendraceae</taxon>
        <taxon>Tetraselmis</taxon>
    </lineage>
</organism>
<comment type="cofactor">
    <cofactor evidence="1">
        <name>NAD(+)</name>
        <dbReference type="ChEBI" id="CHEBI:57540"/>
    </cofactor>
</comment>
<gene>
    <name evidence="5" type="ORF">TSPGSL018_28063</name>
    <name evidence="6" type="ORF">TSPGSL018_9583</name>
</gene>
<evidence type="ECO:0000256" key="1">
    <source>
        <dbReference type="ARBA" id="ARBA00001911"/>
    </source>
</evidence>
<name>A0A061QQN8_9CHLO</name>
<dbReference type="GO" id="GO:0042732">
    <property type="term" value="P:D-xylose metabolic process"/>
    <property type="evidence" value="ECO:0007669"/>
    <property type="project" value="InterPro"/>
</dbReference>
<dbReference type="EMBL" id="GBEZ01018351">
    <property type="protein sequence ID" value="JAC68077.1"/>
    <property type="molecule type" value="Transcribed_RNA"/>
</dbReference>
<dbReference type="Gene3D" id="3.40.50.720">
    <property type="entry name" value="NAD(P)-binding Rossmann-like Domain"/>
    <property type="match status" value="1"/>
</dbReference>
<dbReference type="GO" id="GO:0070403">
    <property type="term" value="F:NAD+ binding"/>
    <property type="evidence" value="ECO:0007669"/>
    <property type="project" value="InterPro"/>
</dbReference>
<evidence type="ECO:0000256" key="4">
    <source>
        <dbReference type="ARBA" id="ARBA00023239"/>
    </source>
</evidence>
<dbReference type="PANTHER" id="PTHR43078">
    <property type="entry name" value="UDP-GLUCURONIC ACID DECARBOXYLASE-RELATED"/>
    <property type="match status" value="1"/>
</dbReference>
<reference evidence="5" key="1">
    <citation type="submission" date="2014-05" db="EMBL/GenBank/DDBJ databases">
        <title>The transcriptome of the halophilic microalga Tetraselmis sp. GSL018 isolated from the Great Salt Lake, Utah.</title>
        <authorList>
            <person name="Jinkerson R.E."/>
            <person name="D'Adamo S."/>
            <person name="Posewitz M.C."/>
        </authorList>
    </citation>
    <scope>NUCLEOTIDE SEQUENCE</scope>
    <source>
        <strain evidence="5">GSL018</strain>
    </source>
</reference>
<dbReference type="EMBL" id="GBEZ01026445">
    <property type="protein sequence ID" value="JAC60765.1"/>
    <property type="molecule type" value="Transcribed_RNA"/>
</dbReference>
<evidence type="ECO:0000313" key="6">
    <source>
        <dbReference type="EMBL" id="JAC68077.1"/>
    </source>
</evidence>